<dbReference type="PANTHER" id="PTHR43157">
    <property type="entry name" value="PHOSPHATIDYLINOSITOL-GLYCAN BIOSYNTHESIS CLASS F PROTEIN-RELATED"/>
    <property type="match status" value="1"/>
</dbReference>
<dbReference type="Pfam" id="PF00106">
    <property type="entry name" value="adh_short"/>
    <property type="match status" value="1"/>
</dbReference>
<dbReference type="PRINTS" id="PR00081">
    <property type="entry name" value="GDHRDH"/>
</dbReference>
<keyword evidence="1" id="KW-0560">Oxidoreductase</keyword>
<protein>
    <submittedName>
        <fullName evidence="3">Uncharacterized protein</fullName>
    </submittedName>
</protein>
<sequence length="287" mass="31991">MYVADNKMKDKVVIITGANTGIGFVTAKELAKREAKVILACRDPQKGLAARDKIIQSTGNKNVFLKPLDLTSFISVQEFASEILKTEPKLDVLINNAGTGTLDNSLTRDNLPIEAQVNHFSPFLLTILLLPLLKSSAPSRIINVSSIMHKFGTIDWLDRQAKNRWQHRRVYSNTKLANLLFTKKLSEILSGTGVTVNSLHPGAVNTDIFRSQWFFVRFLLSIVFLTPFQGAQTSIYLAVAPNLKSVSGKYFSNCTEVTPSKKAQDDEAADKLWKMSESLIFRDKKSI</sequence>
<dbReference type="SUPFAM" id="SSF51735">
    <property type="entry name" value="NAD(P)-binding Rossmann-fold domains"/>
    <property type="match status" value="1"/>
</dbReference>
<keyword evidence="5" id="KW-1185">Reference proteome</keyword>
<reference evidence="5 6" key="1">
    <citation type="submission" date="2020-04" db="EMBL/GenBank/DDBJ databases">
        <authorList>
            <person name="Wallbank WR R."/>
            <person name="Pardo Diaz C."/>
            <person name="Kozak K."/>
            <person name="Martin S."/>
            <person name="Jiggins C."/>
            <person name="Moest M."/>
            <person name="Warren A I."/>
            <person name="Byers J.R.P. K."/>
            <person name="Montejo-Kovacevich G."/>
            <person name="Yen C E."/>
        </authorList>
    </citation>
    <scope>NUCLEOTIDE SEQUENCE [LARGE SCALE GENOMIC DNA]</scope>
</reference>
<dbReference type="Gene3D" id="3.40.50.720">
    <property type="entry name" value="NAD(P)-binding Rossmann-like Domain"/>
    <property type="match status" value="1"/>
</dbReference>
<dbReference type="InterPro" id="IPR002347">
    <property type="entry name" value="SDR_fam"/>
</dbReference>
<evidence type="ECO:0000313" key="3">
    <source>
        <dbReference type="EMBL" id="CAB3233334.1"/>
    </source>
</evidence>
<evidence type="ECO:0000313" key="6">
    <source>
        <dbReference type="Proteomes" id="UP000494256"/>
    </source>
</evidence>
<gene>
    <name evidence="3" type="ORF">APLA_LOCUS5193</name>
    <name evidence="4" type="ORF">APLA_LOCUS8292</name>
</gene>
<dbReference type="Proteomes" id="UP000494106">
    <property type="component" value="Unassembled WGS sequence"/>
</dbReference>
<evidence type="ECO:0000313" key="4">
    <source>
        <dbReference type="EMBL" id="CAB3238570.1"/>
    </source>
</evidence>
<dbReference type="EMBL" id="CADEBD010000306">
    <property type="protein sequence ID" value="CAB3238570.1"/>
    <property type="molecule type" value="Genomic_DNA"/>
</dbReference>
<comment type="caution">
    <text evidence="3">The sequence shown here is derived from an EMBL/GenBank/DDBJ whole genome shotgun (WGS) entry which is preliminary data.</text>
</comment>
<proteinExistence type="inferred from homology"/>
<name>A0A8S0ZJ56_ARCPL</name>
<dbReference type="CDD" id="cd05327">
    <property type="entry name" value="retinol-DH_like_SDR_c_like"/>
    <property type="match status" value="1"/>
</dbReference>
<dbReference type="EMBL" id="CADEBC010000479">
    <property type="protein sequence ID" value="CAB3233334.1"/>
    <property type="molecule type" value="Genomic_DNA"/>
</dbReference>
<evidence type="ECO:0000313" key="5">
    <source>
        <dbReference type="Proteomes" id="UP000494106"/>
    </source>
</evidence>
<organism evidence="3 5">
    <name type="scientific">Arctia plantaginis</name>
    <name type="common">Wood tiger moth</name>
    <name type="synonym">Phalaena plantaginis</name>
    <dbReference type="NCBI Taxonomy" id="874455"/>
    <lineage>
        <taxon>Eukaryota</taxon>
        <taxon>Metazoa</taxon>
        <taxon>Ecdysozoa</taxon>
        <taxon>Arthropoda</taxon>
        <taxon>Hexapoda</taxon>
        <taxon>Insecta</taxon>
        <taxon>Pterygota</taxon>
        <taxon>Neoptera</taxon>
        <taxon>Endopterygota</taxon>
        <taxon>Lepidoptera</taxon>
        <taxon>Glossata</taxon>
        <taxon>Ditrysia</taxon>
        <taxon>Noctuoidea</taxon>
        <taxon>Erebidae</taxon>
        <taxon>Arctiinae</taxon>
        <taxon>Arctia</taxon>
    </lineage>
</organism>
<dbReference type="PRINTS" id="PR00080">
    <property type="entry name" value="SDRFAMILY"/>
</dbReference>
<accession>A0A8S0ZJ56</accession>
<evidence type="ECO:0000256" key="1">
    <source>
        <dbReference type="ARBA" id="ARBA00023002"/>
    </source>
</evidence>
<comment type="similarity">
    <text evidence="2">Belongs to the short-chain dehydrogenases/reductases (SDR) family.</text>
</comment>
<dbReference type="InterPro" id="IPR036291">
    <property type="entry name" value="NAD(P)-bd_dom_sf"/>
</dbReference>
<dbReference type="PANTHER" id="PTHR43157:SF31">
    <property type="entry name" value="PHOSPHATIDYLINOSITOL-GLYCAN BIOSYNTHESIS CLASS F PROTEIN"/>
    <property type="match status" value="1"/>
</dbReference>
<dbReference type="AlphaFoldDB" id="A0A8S0ZJ56"/>
<dbReference type="Proteomes" id="UP000494256">
    <property type="component" value="Unassembled WGS sequence"/>
</dbReference>
<evidence type="ECO:0000256" key="2">
    <source>
        <dbReference type="RuleBase" id="RU000363"/>
    </source>
</evidence>
<dbReference type="GO" id="GO:0016491">
    <property type="term" value="F:oxidoreductase activity"/>
    <property type="evidence" value="ECO:0007669"/>
    <property type="project" value="UniProtKB-KW"/>
</dbReference>
<dbReference type="OrthoDB" id="191139at2759"/>